<keyword evidence="1" id="KW-1003">Cell membrane</keyword>
<comment type="similarity">
    <text evidence="1">Belongs to the CobD/CbiB family.</text>
</comment>
<dbReference type="RefSeq" id="WP_382260149.1">
    <property type="nucleotide sequence ID" value="NZ_JBHTBX010000019.1"/>
</dbReference>
<comment type="subcellular location">
    <subcellularLocation>
        <location evidence="1">Cell membrane</location>
        <topology evidence="1">Multi-pass membrane protein</topology>
    </subcellularLocation>
</comment>
<keyword evidence="1" id="KW-0169">Cobalamin biosynthesis</keyword>
<keyword evidence="1" id="KW-1133">Transmembrane helix</keyword>
<dbReference type="InterPro" id="IPR004485">
    <property type="entry name" value="Cobalamin_biosynth_CobD/CbiB"/>
</dbReference>
<organism evidence="2 3">
    <name type="scientific">Hydrogenophaga bisanensis</name>
    <dbReference type="NCBI Taxonomy" id="439611"/>
    <lineage>
        <taxon>Bacteria</taxon>
        <taxon>Pseudomonadati</taxon>
        <taxon>Pseudomonadota</taxon>
        <taxon>Betaproteobacteria</taxon>
        <taxon>Burkholderiales</taxon>
        <taxon>Comamonadaceae</taxon>
        <taxon>Hydrogenophaga</taxon>
    </lineage>
</organism>
<dbReference type="PANTHER" id="PTHR38684">
    <property type="entry name" value="PROTEIN AMPE"/>
    <property type="match status" value="1"/>
</dbReference>
<gene>
    <name evidence="1" type="primary">cobD</name>
    <name evidence="2" type="ORF">ACFQNJ_18420</name>
</gene>
<feature type="transmembrane region" description="Helical" evidence="1">
    <location>
        <begin position="149"/>
        <end position="172"/>
    </location>
</feature>
<proteinExistence type="inferred from homology"/>
<comment type="pathway">
    <text evidence="1">Cofactor biosynthesis; adenosylcobalamin biosynthesis.</text>
</comment>
<name>A0ABW2REL2_9BURK</name>
<dbReference type="Pfam" id="PF03186">
    <property type="entry name" value="CobD_Cbib"/>
    <property type="match status" value="1"/>
</dbReference>
<dbReference type="EMBL" id="JBHTBX010000019">
    <property type="protein sequence ID" value="MFC7436487.1"/>
    <property type="molecule type" value="Genomic_DNA"/>
</dbReference>
<feature type="transmembrane region" description="Helical" evidence="1">
    <location>
        <begin position="48"/>
        <end position="69"/>
    </location>
</feature>
<keyword evidence="1" id="KW-0472">Membrane</keyword>
<comment type="caution">
    <text evidence="2">The sequence shown here is derived from an EMBL/GenBank/DDBJ whole genome shotgun (WGS) entry which is preliminary data.</text>
</comment>
<comment type="function">
    <text evidence="1">Converts cobyric acid to cobinamide by the addition of aminopropanol on the F carboxylic group.</text>
</comment>
<evidence type="ECO:0000313" key="3">
    <source>
        <dbReference type="Proteomes" id="UP001596495"/>
    </source>
</evidence>
<keyword evidence="1" id="KW-0812">Transmembrane</keyword>
<comment type="caution">
    <text evidence="1">Lacks conserved residue(s) required for the propagation of feature annotation.</text>
</comment>
<feature type="transmembrane region" description="Helical" evidence="1">
    <location>
        <begin position="74"/>
        <end position="91"/>
    </location>
</feature>
<dbReference type="InterPro" id="IPR052966">
    <property type="entry name" value="Beta-lactamase_Reg"/>
</dbReference>
<protein>
    <recommendedName>
        <fullName evidence="1">Cobalamin biosynthesis protein CobD</fullName>
    </recommendedName>
</protein>
<evidence type="ECO:0000256" key="1">
    <source>
        <dbReference type="HAMAP-Rule" id="MF_00024"/>
    </source>
</evidence>
<reference evidence="3" key="1">
    <citation type="journal article" date="2019" name="Int. J. Syst. Evol. Microbiol.">
        <title>The Global Catalogue of Microorganisms (GCM) 10K type strain sequencing project: providing services to taxonomists for standard genome sequencing and annotation.</title>
        <authorList>
            <consortium name="The Broad Institute Genomics Platform"/>
            <consortium name="The Broad Institute Genome Sequencing Center for Infectious Disease"/>
            <person name="Wu L."/>
            <person name="Ma J."/>
        </authorList>
    </citation>
    <scope>NUCLEOTIDE SEQUENCE [LARGE SCALE GENOMIC DNA]</scope>
    <source>
        <strain evidence="3">CCUG 54518</strain>
    </source>
</reference>
<dbReference type="Proteomes" id="UP001596495">
    <property type="component" value="Unassembled WGS sequence"/>
</dbReference>
<sequence length="304" mass="33488">MSFFAVFMALLLEQVRPVGHDNPVHVAMRSWARAVGRHLDTGEKPHGWVAWALAVVLPAVLVAVVHIWLEHLSFLLALVWMVVVLYLTLGFRQFSHHFTAIRQAMETGDDATARQHLAQWLRVDVTTLPRTELLRHVIEHSVLSAHRHVFGVLLAFFVGWFLGLGPAGAVAYRLAEYVARRWPSVHTGSSPSVLAQVSAQAWRVVDHVPARATALAFAIVGNFEESVASWRSDAARHGEGGDGVVLAATVGAVNVRLRPDPVELPTNRAEPQIAHLASVVGLVWRSVVLWMLFLALATLAGWRV</sequence>
<dbReference type="PANTHER" id="PTHR38684:SF1">
    <property type="entry name" value="PROTEIN AMPE"/>
    <property type="match status" value="1"/>
</dbReference>
<feature type="transmembrane region" description="Helical" evidence="1">
    <location>
        <begin position="282"/>
        <end position="302"/>
    </location>
</feature>
<evidence type="ECO:0000313" key="2">
    <source>
        <dbReference type="EMBL" id="MFC7436487.1"/>
    </source>
</evidence>
<dbReference type="HAMAP" id="MF_00024">
    <property type="entry name" value="CobD_CbiB"/>
    <property type="match status" value="1"/>
</dbReference>
<accession>A0ABW2REL2</accession>
<keyword evidence="3" id="KW-1185">Reference proteome</keyword>